<reference evidence="3 4" key="1">
    <citation type="submission" date="2015-12" db="EMBL/GenBank/DDBJ databases">
        <title>Complete genome of Lacimicrobium alkaliphilum KCTC 32984.</title>
        <authorList>
            <person name="Kim S.-G."/>
            <person name="Lee Y.-J."/>
        </authorList>
    </citation>
    <scope>NUCLEOTIDE SEQUENCE [LARGE SCALE GENOMIC DNA]</scope>
    <source>
        <strain evidence="3 4">YelD216</strain>
    </source>
</reference>
<dbReference type="Proteomes" id="UP000068447">
    <property type="component" value="Chromosome"/>
</dbReference>
<dbReference type="InterPro" id="IPR046232">
    <property type="entry name" value="DUF6265"/>
</dbReference>
<dbReference type="OrthoDB" id="5382295at2"/>
<evidence type="ECO:0000259" key="2">
    <source>
        <dbReference type="Pfam" id="PF19780"/>
    </source>
</evidence>
<organism evidence="3 4">
    <name type="scientific">Lacimicrobium alkaliphilum</name>
    <dbReference type="NCBI Taxonomy" id="1526571"/>
    <lineage>
        <taxon>Bacteria</taxon>
        <taxon>Pseudomonadati</taxon>
        <taxon>Pseudomonadota</taxon>
        <taxon>Gammaproteobacteria</taxon>
        <taxon>Alteromonadales</taxon>
        <taxon>Alteromonadaceae</taxon>
        <taxon>Lacimicrobium</taxon>
    </lineage>
</organism>
<dbReference type="RefSeq" id="WP_062478680.1">
    <property type="nucleotide sequence ID" value="NZ_CP013650.1"/>
</dbReference>
<dbReference type="STRING" id="1526571.AT746_07730"/>
<dbReference type="Pfam" id="PF19780">
    <property type="entry name" value="DUF6265"/>
    <property type="match status" value="1"/>
</dbReference>
<evidence type="ECO:0000256" key="1">
    <source>
        <dbReference type="SAM" id="SignalP"/>
    </source>
</evidence>
<sequence>MKTTFFLPGLLILTLSVSSKAQTLEDLNWMSGYWVSSEGGATLEELWMPASGGMMVGLNRSVYANGRSAFEYLRIAESDSSIVYLASPGGSVPVPFILKEVTDSKAVFENLEHDFPQRIIYSVSGDQLTARIEDESGAKGQQWIWRKANFKP</sequence>
<evidence type="ECO:0000313" key="4">
    <source>
        <dbReference type="Proteomes" id="UP000068447"/>
    </source>
</evidence>
<dbReference type="EMBL" id="CP013650">
    <property type="protein sequence ID" value="ALS98158.1"/>
    <property type="molecule type" value="Genomic_DNA"/>
</dbReference>
<evidence type="ECO:0000313" key="3">
    <source>
        <dbReference type="EMBL" id="ALS98158.1"/>
    </source>
</evidence>
<feature type="chain" id="PRO_5006835913" description="DUF6265 domain-containing protein" evidence="1">
    <location>
        <begin position="22"/>
        <end position="152"/>
    </location>
</feature>
<keyword evidence="1" id="KW-0732">Signal</keyword>
<feature type="signal peptide" evidence="1">
    <location>
        <begin position="1"/>
        <end position="21"/>
    </location>
</feature>
<dbReference type="KEGG" id="lal:AT746_07730"/>
<name>A0A0U3AAW0_9ALTE</name>
<dbReference type="AlphaFoldDB" id="A0A0U3AAW0"/>
<protein>
    <recommendedName>
        <fullName evidence="2">DUF6265 domain-containing protein</fullName>
    </recommendedName>
</protein>
<accession>A0A0U3AAW0</accession>
<feature type="domain" description="DUF6265" evidence="2">
    <location>
        <begin position="28"/>
        <end position="133"/>
    </location>
</feature>
<proteinExistence type="predicted"/>
<gene>
    <name evidence="3" type="ORF">AT746_07730</name>
</gene>
<keyword evidence="4" id="KW-1185">Reference proteome</keyword>